<feature type="signal peptide" evidence="1">
    <location>
        <begin position="1"/>
        <end position="23"/>
    </location>
</feature>
<dbReference type="Proteomes" id="UP001187343">
    <property type="component" value="Unassembled WGS sequence"/>
</dbReference>
<keyword evidence="1" id="KW-0732">Signal</keyword>
<organism evidence="2 3">
    <name type="scientific">Cirrhinus molitorella</name>
    <name type="common">mud carp</name>
    <dbReference type="NCBI Taxonomy" id="172907"/>
    <lineage>
        <taxon>Eukaryota</taxon>
        <taxon>Metazoa</taxon>
        <taxon>Chordata</taxon>
        <taxon>Craniata</taxon>
        <taxon>Vertebrata</taxon>
        <taxon>Euteleostomi</taxon>
        <taxon>Actinopterygii</taxon>
        <taxon>Neopterygii</taxon>
        <taxon>Teleostei</taxon>
        <taxon>Ostariophysi</taxon>
        <taxon>Cypriniformes</taxon>
        <taxon>Cyprinidae</taxon>
        <taxon>Labeoninae</taxon>
        <taxon>Labeonini</taxon>
        <taxon>Cirrhinus</taxon>
    </lineage>
</organism>
<sequence length="137" mass="14647">MRATNAFEFSFALSLLCPESVLQGRTDGRVEGFPHISALLLDSARNNNPEIILRISAAATERETLESKSSADQKSVVKSEVSQLPQRRGLILRPILSADVNKRPSVRYGPGNVGMPEQVMSPCALVGGGGRVVSSAL</sequence>
<proteinExistence type="predicted"/>
<evidence type="ECO:0000313" key="2">
    <source>
        <dbReference type="EMBL" id="KAK2870660.1"/>
    </source>
</evidence>
<feature type="chain" id="PRO_5041663034" evidence="1">
    <location>
        <begin position="24"/>
        <end position="137"/>
    </location>
</feature>
<dbReference type="AlphaFoldDB" id="A0AA88P5E8"/>
<dbReference type="EMBL" id="JAUYZG010000023">
    <property type="protein sequence ID" value="KAK2870660.1"/>
    <property type="molecule type" value="Genomic_DNA"/>
</dbReference>
<keyword evidence="3" id="KW-1185">Reference proteome</keyword>
<gene>
    <name evidence="2" type="ORF">Q8A67_023187</name>
</gene>
<name>A0AA88P5E8_9TELE</name>
<evidence type="ECO:0000313" key="3">
    <source>
        <dbReference type="Proteomes" id="UP001187343"/>
    </source>
</evidence>
<protein>
    <submittedName>
        <fullName evidence="2">Uncharacterized protein</fullName>
    </submittedName>
</protein>
<accession>A0AA88P5E8</accession>
<comment type="caution">
    <text evidence="2">The sequence shown here is derived from an EMBL/GenBank/DDBJ whole genome shotgun (WGS) entry which is preliminary data.</text>
</comment>
<evidence type="ECO:0000256" key="1">
    <source>
        <dbReference type="SAM" id="SignalP"/>
    </source>
</evidence>
<reference evidence="2" key="1">
    <citation type="submission" date="2023-08" db="EMBL/GenBank/DDBJ databases">
        <title>Chromosome-level Genome Assembly of mud carp (Cirrhinus molitorella).</title>
        <authorList>
            <person name="Liu H."/>
        </authorList>
    </citation>
    <scope>NUCLEOTIDE SEQUENCE</scope>
    <source>
        <strain evidence="2">Prfri</strain>
        <tissue evidence="2">Muscle</tissue>
    </source>
</reference>